<reference evidence="1 2" key="1">
    <citation type="journal article" date="2016" name="Nat. Commun.">
        <title>Thousands of microbial genomes shed light on interconnected biogeochemical processes in an aquifer system.</title>
        <authorList>
            <person name="Anantharaman K."/>
            <person name="Brown C.T."/>
            <person name="Hug L.A."/>
            <person name="Sharon I."/>
            <person name="Castelle C.J."/>
            <person name="Probst A.J."/>
            <person name="Thomas B.C."/>
            <person name="Singh A."/>
            <person name="Wilkins M.J."/>
            <person name="Karaoz U."/>
            <person name="Brodie E.L."/>
            <person name="Williams K.H."/>
            <person name="Hubbard S.S."/>
            <person name="Banfield J.F."/>
        </authorList>
    </citation>
    <scope>NUCLEOTIDE SEQUENCE [LARGE SCALE GENOMIC DNA]</scope>
</reference>
<organism evidence="1 2">
    <name type="scientific">Candidatus Muproteobacteria bacterium RIFCSPHIGHO2_01_FULL_65_16</name>
    <dbReference type="NCBI Taxonomy" id="1817764"/>
    <lineage>
        <taxon>Bacteria</taxon>
        <taxon>Pseudomonadati</taxon>
        <taxon>Pseudomonadota</taxon>
        <taxon>Candidatus Muproteobacteria</taxon>
    </lineage>
</organism>
<proteinExistence type="predicted"/>
<dbReference type="EMBL" id="MFSY01000103">
    <property type="protein sequence ID" value="OGI45007.1"/>
    <property type="molecule type" value="Genomic_DNA"/>
</dbReference>
<dbReference type="PANTHER" id="PTHR36849:SF1">
    <property type="entry name" value="CYTOPLASMIC PROTEIN"/>
    <property type="match status" value="1"/>
</dbReference>
<dbReference type="AlphaFoldDB" id="A0A1F6TIM9"/>
<dbReference type="Proteomes" id="UP000179360">
    <property type="component" value="Unassembled WGS sequence"/>
</dbReference>
<name>A0A1F6TIM9_9PROT</name>
<evidence type="ECO:0008006" key="3">
    <source>
        <dbReference type="Google" id="ProtNLM"/>
    </source>
</evidence>
<dbReference type="InterPro" id="IPR052552">
    <property type="entry name" value="YeaO-like"/>
</dbReference>
<evidence type="ECO:0000313" key="1">
    <source>
        <dbReference type="EMBL" id="OGI45007.1"/>
    </source>
</evidence>
<dbReference type="Pfam" id="PF22752">
    <property type="entry name" value="DUF488-N3i"/>
    <property type="match status" value="1"/>
</dbReference>
<dbReference type="PANTHER" id="PTHR36849">
    <property type="entry name" value="CYTOPLASMIC PROTEIN-RELATED"/>
    <property type="match status" value="1"/>
</dbReference>
<accession>A0A1F6TIM9</accession>
<protein>
    <recommendedName>
        <fullName evidence="3">MarR family transcriptional regulator</fullName>
    </recommendedName>
</protein>
<sequence length="120" mass="13993">MKLQLKRVYDPPAATDGARILVDRLWPRGLSKDKVKIDHWLKDLAPSDGLRKWFAHDPEKWQEFKARYHRELDANAEAVKKLRALLRAKRVTLLFGAKDLQHNNAAALSEYLQPKKRKGR</sequence>
<gene>
    <name evidence="1" type="ORF">A2637_00880</name>
</gene>
<evidence type="ECO:0000313" key="2">
    <source>
        <dbReference type="Proteomes" id="UP000179360"/>
    </source>
</evidence>
<comment type="caution">
    <text evidence="1">The sequence shown here is derived from an EMBL/GenBank/DDBJ whole genome shotgun (WGS) entry which is preliminary data.</text>
</comment>